<dbReference type="VEuPathDB" id="FungiDB:RhiirA1_403408"/>
<accession>A0A2I1HT41</accession>
<keyword evidence="3" id="KW-1185">Reference proteome</keyword>
<proteinExistence type="predicted"/>
<protein>
    <submittedName>
        <fullName evidence="2">Uncharacterized protein</fullName>
    </submittedName>
</protein>
<evidence type="ECO:0000313" key="2">
    <source>
        <dbReference type="EMBL" id="PKY62026.1"/>
    </source>
</evidence>
<feature type="region of interest" description="Disordered" evidence="1">
    <location>
        <begin position="147"/>
        <end position="167"/>
    </location>
</feature>
<evidence type="ECO:0000256" key="1">
    <source>
        <dbReference type="SAM" id="MobiDB-lite"/>
    </source>
</evidence>
<dbReference type="EMBL" id="LLXI01006258">
    <property type="protein sequence ID" value="PKY62026.1"/>
    <property type="molecule type" value="Genomic_DNA"/>
</dbReference>
<organism evidence="2 3">
    <name type="scientific">Rhizophagus irregularis</name>
    <dbReference type="NCBI Taxonomy" id="588596"/>
    <lineage>
        <taxon>Eukaryota</taxon>
        <taxon>Fungi</taxon>
        <taxon>Fungi incertae sedis</taxon>
        <taxon>Mucoromycota</taxon>
        <taxon>Glomeromycotina</taxon>
        <taxon>Glomeromycetes</taxon>
        <taxon>Glomerales</taxon>
        <taxon>Glomeraceae</taxon>
        <taxon>Rhizophagus</taxon>
    </lineage>
</organism>
<evidence type="ECO:0000313" key="3">
    <source>
        <dbReference type="Proteomes" id="UP000234323"/>
    </source>
</evidence>
<dbReference type="VEuPathDB" id="FungiDB:FUN_012973"/>
<sequence length="167" mass="18633">MAPFTCPYIKRDGTVCGNNCWLPEGCYRHWKLYEKNLKKKPCLFSGCVFPTDADSGFCHDHSASIHSHKYRMRQKAKAEAEALQPRIPETPISESDDSSASIREHLFPASLQLFADSLGRNLTDSIQVKILGDMVVIKGSAPEPPRIYEAPVSKSDDENMGLDLFGD</sequence>
<comment type="caution">
    <text evidence="2">The sequence shown here is derived from an EMBL/GenBank/DDBJ whole genome shotgun (WGS) entry which is preliminary data.</text>
</comment>
<gene>
    <name evidence="2" type="ORF">RhiirA4_432228</name>
</gene>
<dbReference type="VEuPathDB" id="FungiDB:RhiirFUN_025560"/>
<reference evidence="2 3" key="1">
    <citation type="submission" date="2015-10" db="EMBL/GenBank/DDBJ databases">
        <title>Genome analyses suggest a sexual origin of heterokaryosis in a supposedly ancient asexual fungus.</title>
        <authorList>
            <person name="Ropars J."/>
            <person name="Sedzielewska K."/>
            <person name="Noel J."/>
            <person name="Charron P."/>
            <person name="Farinelli L."/>
            <person name="Marton T."/>
            <person name="Kruger M."/>
            <person name="Pelin A."/>
            <person name="Brachmann A."/>
            <person name="Corradi N."/>
        </authorList>
    </citation>
    <scope>NUCLEOTIDE SEQUENCE [LARGE SCALE GENOMIC DNA]</scope>
    <source>
        <strain evidence="2 3">A4</strain>
    </source>
</reference>
<dbReference type="AlphaFoldDB" id="A0A2I1HT41"/>
<dbReference type="Proteomes" id="UP000234323">
    <property type="component" value="Unassembled WGS sequence"/>
</dbReference>
<name>A0A2I1HT41_9GLOM</name>